<dbReference type="Proteomes" id="UP000188181">
    <property type="component" value="Chromosome"/>
</dbReference>
<protein>
    <submittedName>
        <fullName evidence="5">Putative galacturonate locus repressor</fullName>
    </submittedName>
</protein>
<keyword evidence="2" id="KW-0238">DNA-binding</keyword>
<keyword evidence="1" id="KW-0805">Transcription regulation</keyword>
<dbReference type="InterPro" id="IPR028082">
    <property type="entry name" value="Peripla_BP_I"/>
</dbReference>
<feature type="domain" description="Transcriptional regulator LacI/GalR-like sensor" evidence="4">
    <location>
        <begin position="169"/>
        <end position="342"/>
    </location>
</feature>
<dbReference type="GO" id="GO:0000976">
    <property type="term" value="F:transcription cis-regulatory region binding"/>
    <property type="evidence" value="ECO:0007669"/>
    <property type="project" value="TreeGrafter"/>
</dbReference>
<dbReference type="OrthoDB" id="9784962at2"/>
<dbReference type="PANTHER" id="PTHR30146">
    <property type="entry name" value="LACI-RELATED TRANSCRIPTIONAL REPRESSOR"/>
    <property type="match status" value="1"/>
</dbReference>
<dbReference type="InterPro" id="IPR046335">
    <property type="entry name" value="LacI/GalR-like_sensor"/>
</dbReference>
<dbReference type="CDD" id="cd06267">
    <property type="entry name" value="PBP1_LacI_sugar_binding-like"/>
    <property type="match status" value="1"/>
</dbReference>
<keyword evidence="3" id="KW-0804">Transcription</keyword>
<evidence type="ECO:0000313" key="5">
    <source>
        <dbReference type="EMBL" id="AQQ71594.1"/>
    </source>
</evidence>
<dbReference type="Pfam" id="PF13377">
    <property type="entry name" value="Peripla_BP_3"/>
    <property type="match status" value="1"/>
</dbReference>
<dbReference type="GO" id="GO:0003700">
    <property type="term" value="F:DNA-binding transcription factor activity"/>
    <property type="evidence" value="ECO:0007669"/>
    <property type="project" value="TreeGrafter"/>
</dbReference>
<name>A0A1Q2MG14_9BACT</name>
<evidence type="ECO:0000256" key="1">
    <source>
        <dbReference type="ARBA" id="ARBA00023015"/>
    </source>
</evidence>
<evidence type="ECO:0000256" key="3">
    <source>
        <dbReference type="ARBA" id="ARBA00023163"/>
    </source>
</evidence>
<dbReference type="KEGG" id="pbas:SMSP2_01970"/>
<evidence type="ECO:0000313" key="6">
    <source>
        <dbReference type="Proteomes" id="UP000188181"/>
    </source>
</evidence>
<evidence type="ECO:0000256" key="2">
    <source>
        <dbReference type="ARBA" id="ARBA00023125"/>
    </source>
</evidence>
<evidence type="ECO:0000259" key="4">
    <source>
        <dbReference type="Pfam" id="PF13377"/>
    </source>
</evidence>
<accession>A0A1Q2MG14</accession>
<dbReference type="InterPro" id="IPR000843">
    <property type="entry name" value="HTH_LacI"/>
</dbReference>
<dbReference type="Gene3D" id="3.40.50.2300">
    <property type="match status" value="2"/>
</dbReference>
<dbReference type="PANTHER" id="PTHR30146:SF109">
    <property type="entry name" value="HTH-TYPE TRANSCRIPTIONAL REGULATOR GALS"/>
    <property type="match status" value="1"/>
</dbReference>
<dbReference type="AlphaFoldDB" id="A0A1Q2MG14"/>
<reference evidence="6" key="1">
    <citation type="submission" date="2017-02" db="EMBL/GenBank/DDBJ databases">
        <title>Comparative genomics and description of representatives of a novel lineage of planctomycetes thriving in anoxic sediments.</title>
        <authorList>
            <person name="Spring S."/>
            <person name="Bunk B."/>
            <person name="Sproer C."/>
        </authorList>
    </citation>
    <scope>NUCLEOTIDE SEQUENCE [LARGE SCALE GENOMIC DNA]</scope>
    <source>
        <strain evidence="6">SM-Chi-D1</strain>
    </source>
</reference>
<dbReference type="Gene3D" id="1.10.260.40">
    <property type="entry name" value="lambda repressor-like DNA-binding domains"/>
    <property type="match status" value="1"/>
</dbReference>
<dbReference type="CDD" id="cd01392">
    <property type="entry name" value="HTH_LacI"/>
    <property type="match status" value="1"/>
</dbReference>
<dbReference type="SUPFAM" id="SSF53822">
    <property type="entry name" value="Periplasmic binding protein-like I"/>
    <property type="match status" value="1"/>
</dbReference>
<proteinExistence type="predicted"/>
<gene>
    <name evidence="5" type="primary">exuR_2</name>
    <name evidence="5" type="ORF">SMSP2_01970</name>
</gene>
<keyword evidence="6" id="KW-1185">Reference proteome</keyword>
<dbReference type="InterPro" id="IPR010982">
    <property type="entry name" value="Lambda_DNA-bd_dom_sf"/>
</dbReference>
<sequence>MLNIKVRQIARELGLAPSTVSKALRGTNTGVSAETARKVLRYCVSNKHFSNYQAGTLLLRIGEKTRGSQIFCITHRSGLSMYDEVFHGICDKLRENQFFPSLYTLDREGVNGFPFSLASVAVVLGRVQKSVLEKLTENNIKTVVVDDKVSVPGVSCVNSNNLEAMTAAVEILIEKGHKRIAFLCNHEDQICYTHTFHQRQLGYIVGHLNSGLKYDEKLLITGQLENIDERHLTPKVCFSSIRILCRRILDLKPLPTAVIAVNDMHGYILRQVLNEAGLKVPEDISIIGYDGEHCLNNNQTIYAPISTMVVKWKLMGVEAVNMALSSLYDTDAPERHIEVPTTYQDAGTVAPPKN</sequence>
<organism evidence="5 6">
    <name type="scientific">Limihaloglobus sulfuriphilus</name>
    <dbReference type="NCBI Taxonomy" id="1851148"/>
    <lineage>
        <taxon>Bacteria</taxon>
        <taxon>Pseudomonadati</taxon>
        <taxon>Planctomycetota</taxon>
        <taxon>Phycisphaerae</taxon>
        <taxon>Sedimentisphaerales</taxon>
        <taxon>Sedimentisphaeraceae</taxon>
        <taxon>Limihaloglobus</taxon>
    </lineage>
</organism>
<dbReference type="RefSeq" id="WP_146683758.1">
    <property type="nucleotide sequence ID" value="NZ_CP019646.1"/>
</dbReference>
<dbReference type="SUPFAM" id="SSF47413">
    <property type="entry name" value="lambda repressor-like DNA-binding domains"/>
    <property type="match status" value="1"/>
</dbReference>
<dbReference type="EMBL" id="CP019646">
    <property type="protein sequence ID" value="AQQ71594.1"/>
    <property type="molecule type" value="Genomic_DNA"/>
</dbReference>
<dbReference type="STRING" id="1851148.SMSP2_01970"/>